<dbReference type="AlphaFoldDB" id="M1JHY7"/>
<organism evidence="1">
    <name type="scientific">Encephalitozoon cuniculi</name>
    <name type="common">Microsporidian parasite</name>
    <dbReference type="NCBI Taxonomy" id="6035"/>
    <lineage>
        <taxon>Eukaryota</taxon>
        <taxon>Fungi</taxon>
        <taxon>Fungi incertae sedis</taxon>
        <taxon>Microsporidia</taxon>
        <taxon>Unikaryonidae</taxon>
        <taxon>Encephalitozoon</taxon>
    </lineage>
</organism>
<protein>
    <submittedName>
        <fullName evidence="1">Uncharacterized protein</fullName>
    </submittedName>
</protein>
<dbReference type="VEuPathDB" id="MicrosporidiaDB:ECU11_0740"/>
<evidence type="ECO:0000313" key="1">
    <source>
        <dbReference type="EMBL" id="AGE94989.1"/>
    </source>
</evidence>
<accession>M1JHY7</accession>
<dbReference type="VEuPathDB" id="MicrosporidiaDB:AEWD_110730"/>
<sequence>MPGMDAEFISGVVVSYSKLLREMRAIRKELKEVLGTVRAVLSLVGTSCGAKHVSSKPPGCRCLDNPVKTCFDETALSATYKKALESRVVLAERREGSRSKEMGSKRQVRKSSLGTADHHLTFFQEVERDVCHAQREEDGSCWAQPLV</sequence>
<name>M1JHY7_ENCCN</name>
<dbReference type="VEuPathDB" id="MicrosporidiaDB:M970_110730"/>
<reference evidence="1" key="1">
    <citation type="journal article" date="2013" name="Eukaryot. Cell">
        <title>Extremely Reduced Levels of Heterozygosity in the Vertebrate Pathogen Encephalitozoon cuniculi.</title>
        <authorList>
            <person name="Selman M."/>
            <person name="Sak B."/>
            <person name="Kvac M."/>
            <person name="Farinelli L."/>
            <person name="Weiss L.M."/>
            <person name="Corradi N."/>
        </authorList>
    </citation>
    <scope>NUCLEOTIDE SEQUENCE</scope>
</reference>
<dbReference type="EMBL" id="KC513604">
    <property type="protein sequence ID" value="AGE94989.1"/>
    <property type="molecule type" value="Genomic_DNA"/>
</dbReference>
<proteinExistence type="predicted"/>
<gene>
    <name evidence="1" type="ORF">ECU11_0740</name>
</gene>
<dbReference type="VEuPathDB" id="MicrosporidiaDB:AEWR_110730"/>
<dbReference type="VEuPathDB" id="MicrosporidiaDB:AEWQ_110730"/>